<dbReference type="GO" id="GO:0016491">
    <property type="term" value="F:oxidoreductase activity"/>
    <property type="evidence" value="ECO:0007669"/>
    <property type="project" value="UniProtKB-KW"/>
</dbReference>
<dbReference type="Pfam" id="PF00881">
    <property type="entry name" value="Nitroreductase"/>
    <property type="match status" value="1"/>
</dbReference>
<sequence>MIAKDCIRARRSVRAFSDKDVEEGLLRDIVRAALYAPVGMKMYDSLHLSVLPCHAEVEKFTQLCRSQSGDENADPVHNAAALIVVSGKRTNAVEYANSACMIENMLLAATDLRLGSLYVFGAINATHGTPYEKKLAQLLQLPEGFTPLGSVAVGYCDAEFLPREQPNRVTGVNFVK</sequence>
<dbReference type="PANTHER" id="PTHR43673">
    <property type="entry name" value="NAD(P)H NITROREDUCTASE YDGI-RELATED"/>
    <property type="match status" value="1"/>
</dbReference>
<gene>
    <name evidence="4" type="ORF">H9741_01520</name>
</gene>
<keyword evidence="2" id="KW-0560">Oxidoreductase</keyword>
<dbReference type="InterPro" id="IPR029479">
    <property type="entry name" value="Nitroreductase"/>
</dbReference>
<dbReference type="Proteomes" id="UP000824204">
    <property type="component" value="Unassembled WGS sequence"/>
</dbReference>
<evidence type="ECO:0000256" key="1">
    <source>
        <dbReference type="ARBA" id="ARBA00007118"/>
    </source>
</evidence>
<proteinExistence type="inferred from homology"/>
<comment type="caution">
    <text evidence="4">The sequence shown here is derived from an EMBL/GenBank/DDBJ whole genome shotgun (WGS) entry which is preliminary data.</text>
</comment>
<reference evidence="4" key="2">
    <citation type="submission" date="2021-04" db="EMBL/GenBank/DDBJ databases">
        <authorList>
            <person name="Gilroy R."/>
        </authorList>
    </citation>
    <scope>NUCLEOTIDE SEQUENCE</scope>
    <source>
        <strain evidence="4">811</strain>
    </source>
</reference>
<name>A0A9D1V6K5_9FIRM</name>
<evidence type="ECO:0000256" key="2">
    <source>
        <dbReference type="ARBA" id="ARBA00023002"/>
    </source>
</evidence>
<dbReference type="SUPFAM" id="SSF55469">
    <property type="entry name" value="FMN-dependent nitroreductase-like"/>
    <property type="match status" value="1"/>
</dbReference>
<organism evidence="4 5">
    <name type="scientific">Candidatus Borkfalkia faecipullorum</name>
    <dbReference type="NCBI Taxonomy" id="2838510"/>
    <lineage>
        <taxon>Bacteria</taxon>
        <taxon>Bacillati</taxon>
        <taxon>Bacillota</taxon>
        <taxon>Clostridia</taxon>
        <taxon>Christensenellales</taxon>
        <taxon>Christensenellaceae</taxon>
        <taxon>Candidatus Borkfalkia</taxon>
    </lineage>
</organism>
<protein>
    <submittedName>
        <fullName evidence="4">Nitroreductase family protein</fullName>
    </submittedName>
</protein>
<dbReference type="AlphaFoldDB" id="A0A9D1V6K5"/>
<dbReference type="EMBL" id="DXFX01000019">
    <property type="protein sequence ID" value="HIX07132.1"/>
    <property type="molecule type" value="Genomic_DNA"/>
</dbReference>
<evidence type="ECO:0000259" key="3">
    <source>
        <dbReference type="Pfam" id="PF00881"/>
    </source>
</evidence>
<dbReference type="PANTHER" id="PTHR43673:SF10">
    <property type="entry name" value="NADH DEHYDROGENASE_NAD(P)H NITROREDUCTASE XCC3605-RELATED"/>
    <property type="match status" value="1"/>
</dbReference>
<dbReference type="InterPro" id="IPR000415">
    <property type="entry name" value="Nitroreductase-like"/>
</dbReference>
<accession>A0A9D1V6K5</accession>
<reference evidence="4" key="1">
    <citation type="journal article" date="2021" name="PeerJ">
        <title>Extensive microbial diversity within the chicken gut microbiome revealed by metagenomics and culture.</title>
        <authorList>
            <person name="Gilroy R."/>
            <person name="Ravi A."/>
            <person name="Getino M."/>
            <person name="Pursley I."/>
            <person name="Horton D.L."/>
            <person name="Alikhan N.F."/>
            <person name="Baker D."/>
            <person name="Gharbi K."/>
            <person name="Hall N."/>
            <person name="Watson M."/>
            <person name="Adriaenssens E.M."/>
            <person name="Foster-Nyarko E."/>
            <person name="Jarju S."/>
            <person name="Secka A."/>
            <person name="Antonio M."/>
            <person name="Oren A."/>
            <person name="Chaudhuri R.R."/>
            <person name="La Ragione R."/>
            <person name="Hildebrand F."/>
            <person name="Pallen M.J."/>
        </authorList>
    </citation>
    <scope>NUCLEOTIDE SEQUENCE</scope>
    <source>
        <strain evidence="4">811</strain>
    </source>
</reference>
<dbReference type="Gene3D" id="3.40.109.10">
    <property type="entry name" value="NADH Oxidase"/>
    <property type="match status" value="1"/>
</dbReference>
<dbReference type="CDD" id="cd02062">
    <property type="entry name" value="Nitro_FMN_reductase"/>
    <property type="match status" value="1"/>
</dbReference>
<evidence type="ECO:0000313" key="4">
    <source>
        <dbReference type="EMBL" id="HIX07132.1"/>
    </source>
</evidence>
<evidence type="ECO:0000313" key="5">
    <source>
        <dbReference type="Proteomes" id="UP000824204"/>
    </source>
</evidence>
<comment type="similarity">
    <text evidence="1">Belongs to the nitroreductase family.</text>
</comment>
<feature type="domain" description="Nitroreductase" evidence="3">
    <location>
        <begin position="7"/>
        <end position="155"/>
    </location>
</feature>